<protein>
    <recommendedName>
        <fullName evidence="3">Pyrrolo-quinoline quinone repeat domain-containing protein</fullName>
    </recommendedName>
</protein>
<evidence type="ECO:0000313" key="4">
    <source>
        <dbReference type="EMBL" id="MBA8792635.1"/>
    </source>
</evidence>
<organism evidence="4 5">
    <name type="scientific">Microlunatus kandeliicorticis</name>
    <dbReference type="NCBI Taxonomy" id="1759536"/>
    <lineage>
        <taxon>Bacteria</taxon>
        <taxon>Bacillati</taxon>
        <taxon>Actinomycetota</taxon>
        <taxon>Actinomycetes</taxon>
        <taxon>Propionibacteriales</taxon>
        <taxon>Propionibacteriaceae</taxon>
        <taxon>Microlunatus</taxon>
    </lineage>
</organism>
<keyword evidence="5" id="KW-1185">Reference proteome</keyword>
<feature type="compositionally biased region" description="Polar residues" evidence="1">
    <location>
        <begin position="145"/>
        <end position="156"/>
    </location>
</feature>
<sequence length="660" mass="68234">MTPHARPPAARSRVRAALAVGALTLLVASALAVPAAPPAGAATPPPIVTTTNPTVVAGRPMEVFVGFFPTDHLVRTYLGVTPLAELRTGSSGSAETYVPVPVGLIAGPTQLVATDALTGLTVTTPVTVRTDWQQQGSDPGHAGSNPGQQLLTPSTVGQAVTRWQVTDPGPDEIPSQPVVTLDSRGASRVLVLRGARLTASRTTDGGTVWERTFTGSGYGTDFAAGPDGFGYVVRGGSVSRIDLFDGSTVWTKDLGLGASVSAQSLTWASRIEGAVVVTANTVPADPAVAGTGLVACYDAVSGRLLWAFRTGVPVTEAAVQDGSGPPARVFVGTTTGKVFALSLTDSALLWSVQTGAQRLGRPSYADGTVVFAATTVFGPNPSGPVGAYAFTADRGRALWHYDTGYGVGTATRAAIAGGTAYLGFTESGYYPERAEIRAVDLATGSTRWVTPAPFQTAWERGMSDPAVAGGVVYLGSCGPNHLFLGYAAASGTKLLDLAQNCGSGAPANQRLYLADQLRSTALGLRTEVAPLAVLNDSVTGTGAEQIDYSGGWRVGHTAGEYRGDDHYSYTMDATATVRFTGTGVRWWYTEQRDHGIAAVSIDGGPETLVNQQTASGTVLAAWTSPVLSRGPHVLRVRVTGTKSNGSTSSVVTLDRVDVVR</sequence>
<evidence type="ECO:0000259" key="3">
    <source>
        <dbReference type="Pfam" id="PF13360"/>
    </source>
</evidence>
<feature type="region of interest" description="Disordered" evidence="1">
    <location>
        <begin position="132"/>
        <end position="156"/>
    </location>
</feature>
<evidence type="ECO:0000313" key="5">
    <source>
        <dbReference type="Proteomes" id="UP000523079"/>
    </source>
</evidence>
<dbReference type="PANTHER" id="PTHR34512">
    <property type="entry name" value="CELL SURFACE PROTEIN"/>
    <property type="match status" value="1"/>
</dbReference>
<accession>A0A7W3IP72</accession>
<dbReference type="AlphaFoldDB" id="A0A7W3IP72"/>
<evidence type="ECO:0000256" key="1">
    <source>
        <dbReference type="SAM" id="MobiDB-lite"/>
    </source>
</evidence>
<feature type="chain" id="PRO_5030724270" description="Pyrrolo-quinoline quinone repeat domain-containing protein" evidence="2">
    <location>
        <begin position="42"/>
        <end position="660"/>
    </location>
</feature>
<feature type="domain" description="Pyrrolo-quinoline quinone repeat" evidence="3">
    <location>
        <begin position="292"/>
        <end position="476"/>
    </location>
</feature>
<dbReference type="Gene3D" id="2.130.10.10">
    <property type="entry name" value="YVTN repeat-like/Quinoprotein amine dehydrogenase"/>
    <property type="match status" value="1"/>
</dbReference>
<dbReference type="InterPro" id="IPR015943">
    <property type="entry name" value="WD40/YVTN_repeat-like_dom_sf"/>
</dbReference>
<dbReference type="InterPro" id="IPR002372">
    <property type="entry name" value="PQQ_rpt_dom"/>
</dbReference>
<dbReference type="InterPro" id="IPR018391">
    <property type="entry name" value="PQQ_b-propeller_rpt"/>
</dbReference>
<keyword evidence="2" id="KW-0732">Signal</keyword>
<dbReference type="Gene3D" id="2.40.10.480">
    <property type="match status" value="2"/>
</dbReference>
<dbReference type="PANTHER" id="PTHR34512:SF30">
    <property type="entry name" value="OUTER MEMBRANE PROTEIN ASSEMBLY FACTOR BAMB"/>
    <property type="match status" value="1"/>
</dbReference>
<gene>
    <name evidence="4" type="ORF">FHX74_000229</name>
</gene>
<proteinExistence type="predicted"/>
<feature type="signal peptide" evidence="2">
    <location>
        <begin position="1"/>
        <end position="41"/>
    </location>
</feature>
<dbReference type="SUPFAM" id="SSF50998">
    <property type="entry name" value="Quinoprotein alcohol dehydrogenase-like"/>
    <property type="match status" value="2"/>
</dbReference>
<comment type="caution">
    <text evidence="4">The sequence shown here is derived from an EMBL/GenBank/DDBJ whole genome shotgun (WGS) entry which is preliminary data.</text>
</comment>
<dbReference type="Gene3D" id="2.60.120.260">
    <property type="entry name" value="Galactose-binding domain-like"/>
    <property type="match status" value="1"/>
</dbReference>
<reference evidence="4 5" key="1">
    <citation type="submission" date="2020-07" db="EMBL/GenBank/DDBJ databases">
        <title>Sequencing the genomes of 1000 actinobacteria strains.</title>
        <authorList>
            <person name="Klenk H.-P."/>
        </authorList>
    </citation>
    <scope>NUCLEOTIDE SEQUENCE [LARGE SCALE GENOMIC DNA]</scope>
    <source>
        <strain evidence="4 5">DSM 100723</strain>
    </source>
</reference>
<name>A0A7W3IP72_9ACTN</name>
<evidence type="ECO:0000256" key="2">
    <source>
        <dbReference type="SAM" id="SignalP"/>
    </source>
</evidence>
<dbReference type="Proteomes" id="UP000523079">
    <property type="component" value="Unassembled WGS sequence"/>
</dbReference>
<dbReference type="InterPro" id="IPR011047">
    <property type="entry name" value="Quinoprotein_ADH-like_sf"/>
</dbReference>
<dbReference type="SMART" id="SM00564">
    <property type="entry name" value="PQQ"/>
    <property type="match status" value="2"/>
</dbReference>
<dbReference type="Pfam" id="PF13360">
    <property type="entry name" value="PQQ_2"/>
    <property type="match status" value="1"/>
</dbReference>
<dbReference type="RefSeq" id="WP_182558261.1">
    <property type="nucleotide sequence ID" value="NZ_JACGWT010000001.1"/>
</dbReference>
<dbReference type="EMBL" id="JACGWT010000001">
    <property type="protein sequence ID" value="MBA8792635.1"/>
    <property type="molecule type" value="Genomic_DNA"/>
</dbReference>